<dbReference type="GO" id="GO:0008360">
    <property type="term" value="P:regulation of cell shape"/>
    <property type="evidence" value="ECO:0007669"/>
    <property type="project" value="UniProtKB-KW"/>
</dbReference>
<dbReference type="Gene3D" id="3.30.1490.20">
    <property type="entry name" value="ATP-grasp fold, A domain"/>
    <property type="match status" value="1"/>
</dbReference>
<dbReference type="InterPro" id="IPR000291">
    <property type="entry name" value="D-Ala_lig_Van_CS"/>
</dbReference>
<gene>
    <name evidence="15" type="primary">ddl</name>
    <name evidence="19" type="ORF">DJ90_164</name>
    <name evidence="20" type="ORF">GNQ08_12265</name>
</gene>
<evidence type="ECO:0000256" key="6">
    <source>
        <dbReference type="ARBA" id="ARBA00022598"/>
    </source>
</evidence>
<keyword evidence="5 15" id="KW-0963">Cytoplasm</keyword>
<evidence type="ECO:0000256" key="3">
    <source>
        <dbReference type="ARBA" id="ARBA00004496"/>
    </source>
</evidence>
<evidence type="ECO:0000256" key="16">
    <source>
        <dbReference type="PROSITE-ProRule" id="PRU00409"/>
    </source>
</evidence>
<dbReference type="PROSITE" id="PS00843">
    <property type="entry name" value="DALA_DALA_LIGASE_1"/>
    <property type="match status" value="1"/>
</dbReference>
<evidence type="ECO:0000256" key="1">
    <source>
        <dbReference type="ARBA" id="ARBA00001936"/>
    </source>
</evidence>
<evidence type="ECO:0000313" key="21">
    <source>
        <dbReference type="Proteomes" id="UP000029278"/>
    </source>
</evidence>
<evidence type="ECO:0000313" key="20">
    <source>
        <dbReference type="EMBL" id="MUG23181.1"/>
    </source>
</evidence>
<dbReference type="EC" id="6.3.2.4" evidence="15"/>
<dbReference type="PATRIC" id="fig|44252.3.peg.4427"/>
<dbReference type="Gene3D" id="3.40.50.20">
    <property type="match status" value="1"/>
</dbReference>
<evidence type="ECO:0000256" key="4">
    <source>
        <dbReference type="ARBA" id="ARBA00010871"/>
    </source>
</evidence>
<feature type="domain" description="ATP-grasp" evidence="18">
    <location>
        <begin position="99"/>
        <end position="305"/>
    </location>
</feature>
<dbReference type="AlphaFoldDB" id="A0A090Z570"/>
<dbReference type="Gene3D" id="3.30.470.20">
    <property type="entry name" value="ATP-grasp fold, B domain"/>
    <property type="match status" value="1"/>
</dbReference>
<dbReference type="OrthoDB" id="9813261at2"/>
<dbReference type="PROSITE" id="PS50975">
    <property type="entry name" value="ATP_GRASP"/>
    <property type="match status" value="1"/>
</dbReference>
<comment type="function">
    <text evidence="15">Cell wall formation.</text>
</comment>
<evidence type="ECO:0000256" key="5">
    <source>
        <dbReference type="ARBA" id="ARBA00022490"/>
    </source>
</evidence>
<dbReference type="SUPFAM" id="SSF52440">
    <property type="entry name" value="PreATP-grasp domain"/>
    <property type="match status" value="1"/>
</dbReference>
<dbReference type="InterPro" id="IPR011127">
    <property type="entry name" value="Dala_Dala_lig_N"/>
</dbReference>
<evidence type="ECO:0000256" key="17">
    <source>
        <dbReference type="SAM" id="MobiDB-lite"/>
    </source>
</evidence>
<keyword evidence="10" id="KW-0460">Magnesium</keyword>
<evidence type="ECO:0000256" key="14">
    <source>
        <dbReference type="ARBA" id="ARBA00023316"/>
    </source>
</evidence>
<keyword evidence="12 15" id="KW-0573">Peptidoglycan synthesis</keyword>
<dbReference type="PANTHER" id="PTHR23132">
    <property type="entry name" value="D-ALANINE--D-ALANINE LIGASE"/>
    <property type="match status" value="1"/>
</dbReference>
<keyword evidence="13" id="KW-0464">Manganese</keyword>
<evidence type="ECO:0000256" key="2">
    <source>
        <dbReference type="ARBA" id="ARBA00001946"/>
    </source>
</evidence>
<dbReference type="GO" id="GO:0009252">
    <property type="term" value="P:peptidoglycan biosynthetic process"/>
    <property type="evidence" value="ECO:0007669"/>
    <property type="project" value="UniProtKB-UniRule"/>
</dbReference>
<evidence type="ECO:0000256" key="8">
    <source>
        <dbReference type="ARBA" id="ARBA00022741"/>
    </source>
</evidence>
<name>A0A090Z570_PAEMA</name>
<evidence type="ECO:0000256" key="11">
    <source>
        <dbReference type="ARBA" id="ARBA00022960"/>
    </source>
</evidence>
<reference evidence="20 22" key="2">
    <citation type="submission" date="2019-11" db="EMBL/GenBank/DDBJ databases">
        <title>Draft genome sequences of five Paenibacillus species of dairy origin.</title>
        <authorList>
            <person name="Olajide A.M."/>
            <person name="Chen S."/>
            <person name="Lapointe G."/>
        </authorList>
    </citation>
    <scope>NUCLEOTIDE SEQUENCE [LARGE SCALE GENOMIC DNA]</scope>
    <source>
        <strain evidence="20 22">3CT49</strain>
    </source>
</reference>
<dbReference type="NCBIfam" id="NF002378">
    <property type="entry name" value="PRK01372.1"/>
    <property type="match status" value="1"/>
</dbReference>
<dbReference type="GO" id="GO:0046872">
    <property type="term" value="F:metal ion binding"/>
    <property type="evidence" value="ECO:0007669"/>
    <property type="project" value="UniProtKB-KW"/>
</dbReference>
<evidence type="ECO:0000256" key="15">
    <source>
        <dbReference type="HAMAP-Rule" id="MF_00047"/>
    </source>
</evidence>
<dbReference type="GO" id="GO:0071555">
    <property type="term" value="P:cell wall organization"/>
    <property type="evidence" value="ECO:0007669"/>
    <property type="project" value="UniProtKB-KW"/>
</dbReference>
<keyword evidence="21" id="KW-1185">Reference proteome</keyword>
<evidence type="ECO:0000313" key="19">
    <source>
        <dbReference type="EMBL" id="KFN05787.1"/>
    </source>
</evidence>
<comment type="cofactor">
    <cofactor evidence="2">
        <name>Mg(2+)</name>
        <dbReference type="ChEBI" id="CHEBI:18420"/>
    </cofactor>
</comment>
<dbReference type="SUPFAM" id="SSF56059">
    <property type="entry name" value="Glutathione synthetase ATP-binding domain-like"/>
    <property type="match status" value="1"/>
</dbReference>
<evidence type="ECO:0000256" key="12">
    <source>
        <dbReference type="ARBA" id="ARBA00022984"/>
    </source>
</evidence>
<dbReference type="Pfam" id="PF07478">
    <property type="entry name" value="Dala_Dala_lig_C"/>
    <property type="match status" value="1"/>
</dbReference>
<dbReference type="Proteomes" id="UP000442469">
    <property type="component" value="Unassembled WGS sequence"/>
</dbReference>
<dbReference type="Pfam" id="PF01820">
    <property type="entry name" value="Dala_Dala_lig_N"/>
    <property type="match status" value="2"/>
</dbReference>
<dbReference type="EMBL" id="JMQA01000038">
    <property type="protein sequence ID" value="KFN05787.1"/>
    <property type="molecule type" value="Genomic_DNA"/>
</dbReference>
<keyword evidence="9 16" id="KW-0067">ATP-binding</keyword>
<comment type="similarity">
    <text evidence="4 15">Belongs to the D-alanine--D-alanine ligase family.</text>
</comment>
<keyword evidence="7" id="KW-0479">Metal-binding</keyword>
<keyword evidence="14 15" id="KW-0961">Cell wall biogenesis/degradation</keyword>
<dbReference type="FunFam" id="3.40.50.20:FF:000031">
    <property type="entry name" value="D-alanine--D-alanine ligase"/>
    <property type="match status" value="1"/>
</dbReference>
<dbReference type="InterPro" id="IPR016185">
    <property type="entry name" value="PreATP-grasp_dom_sf"/>
</dbReference>
<organism evidence="19 21">
    <name type="scientific">Paenibacillus macerans</name>
    <name type="common">Bacillus macerans</name>
    <dbReference type="NCBI Taxonomy" id="44252"/>
    <lineage>
        <taxon>Bacteria</taxon>
        <taxon>Bacillati</taxon>
        <taxon>Bacillota</taxon>
        <taxon>Bacilli</taxon>
        <taxon>Bacillales</taxon>
        <taxon>Paenibacillaceae</taxon>
        <taxon>Paenibacillus</taxon>
    </lineage>
</organism>
<dbReference type="Proteomes" id="UP000029278">
    <property type="component" value="Unassembled WGS sequence"/>
</dbReference>
<sequence length="395" mass="42496">MRVGVIMGGVSSEREVSRMTGKEMAVHLDRRKYEVLPIEISRREELIDKVREIDFALLALHGAFGEDGTVQGVLETLGIPYSGSGVLASSLCMDKDLSKRLLRAEGIATPDWVCLERSSWSEASAASGGSRGNGSPDSALAYPLFVKPNGGGSSIGVRRVDDEGELRAALEEAFRWDRSVVVESMVHGQEITCSVLGGELLPILGIRANGAAWFDYRAKYSVGGAEEQPIVLPSEVEARVRDMALACYRMLKCGVYARIDMILKDGVPYVLEVNTLPGMTATSLLPKSALAAGITYAELLDRIIGLSLLERRGGAASFLAEPPIQAAPATKEAVRQAIPTLEEVVKKAAPALKKAVRQAIPASEEAEKQAIPALKEASWPKPFPEDGKIRLEVLS</sequence>
<dbReference type="GO" id="GO:0005524">
    <property type="term" value="F:ATP binding"/>
    <property type="evidence" value="ECO:0007669"/>
    <property type="project" value="UniProtKB-UniRule"/>
</dbReference>
<reference evidence="19 21" key="1">
    <citation type="submission" date="2014-04" db="EMBL/GenBank/DDBJ databases">
        <authorList>
            <person name="Bishop-Lilly K.A."/>
            <person name="Broomall S.M."/>
            <person name="Chain P.S."/>
            <person name="Chertkov O."/>
            <person name="Coyne S.R."/>
            <person name="Daligault H.E."/>
            <person name="Davenport K.W."/>
            <person name="Erkkila T."/>
            <person name="Frey K.G."/>
            <person name="Gibbons H.S."/>
            <person name="Gu W."/>
            <person name="Jaissle J."/>
            <person name="Johnson S.L."/>
            <person name="Koroleva G.I."/>
            <person name="Ladner J.T."/>
            <person name="Lo C.-C."/>
            <person name="Minogue T.D."/>
            <person name="Munk C."/>
            <person name="Palacios G.F."/>
            <person name="Redden C.L."/>
            <person name="Rosenzweig C.N."/>
            <person name="Scholz M.B."/>
            <person name="Teshima H."/>
            <person name="Xu Y."/>
        </authorList>
    </citation>
    <scope>NUCLEOTIDE SEQUENCE [LARGE SCALE GENOMIC DNA]</scope>
    <source>
        <strain evidence="19 21">8244</strain>
    </source>
</reference>
<dbReference type="InterPro" id="IPR013815">
    <property type="entry name" value="ATP_grasp_subdomain_1"/>
</dbReference>
<dbReference type="HOGENOM" id="CLU_039268_1_2_9"/>
<evidence type="ECO:0000256" key="13">
    <source>
        <dbReference type="ARBA" id="ARBA00023211"/>
    </source>
</evidence>
<evidence type="ECO:0000256" key="9">
    <source>
        <dbReference type="ARBA" id="ARBA00022840"/>
    </source>
</evidence>
<dbReference type="GO" id="GO:0008716">
    <property type="term" value="F:D-alanine-D-alanine ligase activity"/>
    <property type="evidence" value="ECO:0007669"/>
    <property type="project" value="UniProtKB-UniRule"/>
</dbReference>
<feature type="region of interest" description="Disordered" evidence="17">
    <location>
        <begin position="363"/>
        <end position="386"/>
    </location>
</feature>
<keyword evidence="11 15" id="KW-0133">Cell shape</keyword>
<evidence type="ECO:0000259" key="18">
    <source>
        <dbReference type="PROSITE" id="PS50975"/>
    </source>
</evidence>
<keyword evidence="6 15" id="KW-0436">Ligase</keyword>
<dbReference type="STRING" id="44252.DJ90_164"/>
<dbReference type="PANTHER" id="PTHR23132:SF23">
    <property type="entry name" value="D-ALANINE--D-ALANINE LIGASE B"/>
    <property type="match status" value="1"/>
</dbReference>
<proteinExistence type="inferred from homology"/>
<protein>
    <recommendedName>
        <fullName evidence="15">D-alanine--D-alanine ligase</fullName>
        <ecNumber evidence="15">6.3.2.4</ecNumber>
    </recommendedName>
    <alternativeName>
        <fullName evidence="15">D-Ala-D-Ala ligase</fullName>
    </alternativeName>
    <alternativeName>
        <fullName evidence="15">D-alanylalanine synthetase</fullName>
    </alternativeName>
</protein>
<dbReference type="HAMAP" id="MF_00047">
    <property type="entry name" value="Dala_Dala_lig"/>
    <property type="match status" value="1"/>
</dbReference>
<accession>A0A090Z570</accession>
<comment type="pathway">
    <text evidence="15">Cell wall biogenesis; peptidoglycan biosynthesis.</text>
</comment>
<comment type="cofactor">
    <cofactor evidence="1">
        <name>Mn(2+)</name>
        <dbReference type="ChEBI" id="CHEBI:29035"/>
    </cofactor>
</comment>
<dbReference type="NCBIfam" id="TIGR01205">
    <property type="entry name" value="D_ala_D_alaTIGR"/>
    <property type="match status" value="1"/>
</dbReference>
<dbReference type="InterPro" id="IPR011095">
    <property type="entry name" value="Dala_Dala_lig_C"/>
</dbReference>
<keyword evidence="8 16" id="KW-0547">Nucleotide-binding</keyword>
<dbReference type="InterPro" id="IPR011761">
    <property type="entry name" value="ATP-grasp"/>
</dbReference>
<dbReference type="InterPro" id="IPR005905">
    <property type="entry name" value="D_ala_D_ala"/>
</dbReference>
<dbReference type="GO" id="GO:0005737">
    <property type="term" value="C:cytoplasm"/>
    <property type="evidence" value="ECO:0007669"/>
    <property type="project" value="UniProtKB-SubCell"/>
</dbReference>
<dbReference type="UniPathway" id="UPA00219"/>
<evidence type="ECO:0000313" key="22">
    <source>
        <dbReference type="Proteomes" id="UP000442469"/>
    </source>
</evidence>
<dbReference type="PROSITE" id="PS00844">
    <property type="entry name" value="DALA_DALA_LIGASE_2"/>
    <property type="match status" value="1"/>
</dbReference>
<evidence type="ECO:0000256" key="10">
    <source>
        <dbReference type="ARBA" id="ARBA00022842"/>
    </source>
</evidence>
<evidence type="ECO:0000256" key="7">
    <source>
        <dbReference type="ARBA" id="ARBA00022723"/>
    </source>
</evidence>
<comment type="caution">
    <text evidence="19">The sequence shown here is derived from an EMBL/GenBank/DDBJ whole genome shotgun (WGS) entry which is preliminary data.</text>
</comment>
<comment type="catalytic activity">
    <reaction evidence="15">
        <text>2 D-alanine + ATP = D-alanyl-D-alanine + ADP + phosphate + H(+)</text>
        <dbReference type="Rhea" id="RHEA:11224"/>
        <dbReference type="ChEBI" id="CHEBI:15378"/>
        <dbReference type="ChEBI" id="CHEBI:30616"/>
        <dbReference type="ChEBI" id="CHEBI:43474"/>
        <dbReference type="ChEBI" id="CHEBI:57416"/>
        <dbReference type="ChEBI" id="CHEBI:57822"/>
        <dbReference type="ChEBI" id="CHEBI:456216"/>
        <dbReference type="EC" id="6.3.2.4"/>
    </reaction>
</comment>
<dbReference type="EMBL" id="WNZZ01000007">
    <property type="protein sequence ID" value="MUG23181.1"/>
    <property type="molecule type" value="Genomic_DNA"/>
</dbReference>
<comment type="subcellular location">
    <subcellularLocation>
        <location evidence="3 15">Cytoplasm</location>
    </subcellularLocation>
</comment>